<reference evidence="2 3" key="2">
    <citation type="submission" date="2018-11" db="EMBL/GenBank/DDBJ databases">
        <authorList>
            <consortium name="Pathogen Informatics"/>
        </authorList>
    </citation>
    <scope>NUCLEOTIDE SEQUENCE [LARGE SCALE GENOMIC DNA]</scope>
</reference>
<dbReference type="PROSITE" id="PS50106">
    <property type="entry name" value="PDZ"/>
    <property type="match status" value="1"/>
</dbReference>
<name>A0A183TVM4_TOXCA</name>
<evidence type="ECO:0000259" key="1">
    <source>
        <dbReference type="PROSITE" id="PS50106"/>
    </source>
</evidence>
<proteinExistence type="predicted"/>
<evidence type="ECO:0000313" key="4">
    <source>
        <dbReference type="WBParaSite" id="TCNE_0000029301-mRNA-1"/>
    </source>
</evidence>
<dbReference type="WBParaSite" id="TCNE_0000029301-mRNA-1">
    <property type="protein sequence ID" value="TCNE_0000029301-mRNA-1"/>
    <property type="gene ID" value="TCNE_0000029301"/>
</dbReference>
<sequence>MVNFWLSDFHESKRAARLETAEMAQAEVVTVRMSRGNLETPWGFDIVPPLTISNVVGGSLADRAGLLNGDALVELEGHENLDLTLARQLLSKAQHKVELVVHRYICKKRLLSGTAVAYCY</sequence>
<dbReference type="InterPro" id="IPR041489">
    <property type="entry name" value="PDZ_6"/>
</dbReference>
<dbReference type="SMART" id="SM00228">
    <property type="entry name" value="PDZ"/>
    <property type="match status" value="1"/>
</dbReference>
<accession>A0A183TVM4</accession>
<dbReference type="InterPro" id="IPR001478">
    <property type="entry name" value="PDZ"/>
</dbReference>
<protein>
    <submittedName>
        <fullName evidence="4">PDZ domain-containing protein</fullName>
    </submittedName>
</protein>
<feature type="domain" description="PDZ" evidence="1">
    <location>
        <begin position="30"/>
        <end position="105"/>
    </location>
</feature>
<keyword evidence="3" id="KW-1185">Reference proteome</keyword>
<dbReference type="Gene3D" id="2.30.42.10">
    <property type="match status" value="1"/>
</dbReference>
<dbReference type="AlphaFoldDB" id="A0A183TVM4"/>
<organism evidence="3 4">
    <name type="scientific">Toxocara canis</name>
    <name type="common">Canine roundworm</name>
    <dbReference type="NCBI Taxonomy" id="6265"/>
    <lineage>
        <taxon>Eukaryota</taxon>
        <taxon>Metazoa</taxon>
        <taxon>Ecdysozoa</taxon>
        <taxon>Nematoda</taxon>
        <taxon>Chromadorea</taxon>
        <taxon>Rhabditida</taxon>
        <taxon>Spirurina</taxon>
        <taxon>Ascaridomorpha</taxon>
        <taxon>Ascaridoidea</taxon>
        <taxon>Toxocaridae</taxon>
        <taxon>Toxocara</taxon>
    </lineage>
</organism>
<gene>
    <name evidence="2" type="ORF">TCNE_LOCUS294</name>
</gene>
<dbReference type="InterPro" id="IPR036034">
    <property type="entry name" value="PDZ_sf"/>
</dbReference>
<evidence type="ECO:0000313" key="3">
    <source>
        <dbReference type="Proteomes" id="UP000050794"/>
    </source>
</evidence>
<evidence type="ECO:0000313" key="2">
    <source>
        <dbReference type="EMBL" id="VDM23977.1"/>
    </source>
</evidence>
<dbReference type="EMBL" id="UYWY01000121">
    <property type="protein sequence ID" value="VDM23977.1"/>
    <property type="molecule type" value="Genomic_DNA"/>
</dbReference>
<reference evidence="4" key="1">
    <citation type="submission" date="2016-06" db="UniProtKB">
        <authorList>
            <consortium name="WormBaseParasite"/>
        </authorList>
    </citation>
    <scope>IDENTIFICATION</scope>
</reference>
<dbReference type="Proteomes" id="UP000050794">
    <property type="component" value="Unassembled WGS sequence"/>
</dbReference>
<dbReference type="SUPFAM" id="SSF50156">
    <property type="entry name" value="PDZ domain-like"/>
    <property type="match status" value="1"/>
</dbReference>
<dbReference type="Pfam" id="PF17820">
    <property type="entry name" value="PDZ_6"/>
    <property type="match status" value="1"/>
</dbReference>